<sequence>MIGLSLCLGLNLLSSLKHYANTFRWSFLARRYVSLEIFDLILHSSSLVKITKLMFVSMPGIRGQKYLRKLPWFKHSRDDGTKWMWLVCLLWISINIGSQVLVALLSLFWPVENSLIPLMMHGDVSVANMNRWYVETEAESNDTSLETAWMFGMEAMVYPEFKLNESRTDLSTLPGTPVYQGDSSWEYRFFNRDPAHQYTNYVLGERKVQATTTCEQLEVRGGVVNWEPEIVNGTASMYIEGKAPGQNVWAKHKIPEVAAGSMSWIASVNAHCGSRCTNFTVLQERDNTTIHDSGLWLCNSTLSEISKAGGKSDITTLTEEDERAVYGNDDFARIAAGAIGWTGIAWDWVGIGTDRQSRSYSPGSKWSPARPVKREEVEDILMRFTIGAVAAFDDHGIRYNIPNQRTCPTQGQQLDVDWKWILIILCGICGIQLIALMLLIIFANRTIVRDESFFSMAMLLSPVVSRIGRSGMNLSGEEIKEHPKLKWKKIRYDYREGKGGEPNQVDIFFEGRDKKEGRKSWAAGSYS</sequence>
<accession>A0A6A7AI56</accession>
<organism evidence="3 4">
    <name type="scientific">Ophiobolus disseminans</name>
    <dbReference type="NCBI Taxonomy" id="1469910"/>
    <lineage>
        <taxon>Eukaryota</taxon>
        <taxon>Fungi</taxon>
        <taxon>Dikarya</taxon>
        <taxon>Ascomycota</taxon>
        <taxon>Pezizomycotina</taxon>
        <taxon>Dothideomycetes</taxon>
        <taxon>Pleosporomycetidae</taxon>
        <taxon>Pleosporales</taxon>
        <taxon>Pleosporineae</taxon>
        <taxon>Phaeosphaeriaceae</taxon>
        <taxon>Ophiobolus</taxon>
    </lineage>
</organism>
<gene>
    <name evidence="3" type="ORF">CC86DRAFT_389337</name>
</gene>
<dbReference type="EMBL" id="MU006216">
    <property type="protein sequence ID" value="KAF2832916.1"/>
    <property type="molecule type" value="Genomic_DNA"/>
</dbReference>
<evidence type="ECO:0000313" key="3">
    <source>
        <dbReference type="EMBL" id="KAF2832916.1"/>
    </source>
</evidence>
<keyword evidence="1" id="KW-0472">Membrane</keyword>
<feature type="transmembrane region" description="Helical" evidence="1">
    <location>
        <begin position="420"/>
        <end position="443"/>
    </location>
</feature>
<feature type="signal peptide" evidence="2">
    <location>
        <begin position="1"/>
        <end position="22"/>
    </location>
</feature>
<feature type="chain" id="PRO_5025347049" evidence="2">
    <location>
        <begin position="23"/>
        <end position="527"/>
    </location>
</feature>
<name>A0A6A7AI56_9PLEO</name>
<dbReference type="OrthoDB" id="3596604at2759"/>
<keyword evidence="1" id="KW-1133">Transmembrane helix</keyword>
<keyword evidence="1" id="KW-0812">Transmembrane</keyword>
<keyword evidence="2" id="KW-0732">Signal</keyword>
<protein>
    <submittedName>
        <fullName evidence="3">Uncharacterized protein</fullName>
    </submittedName>
</protein>
<dbReference type="AlphaFoldDB" id="A0A6A7AI56"/>
<keyword evidence="4" id="KW-1185">Reference proteome</keyword>
<dbReference type="Proteomes" id="UP000799424">
    <property type="component" value="Unassembled WGS sequence"/>
</dbReference>
<evidence type="ECO:0000313" key="4">
    <source>
        <dbReference type="Proteomes" id="UP000799424"/>
    </source>
</evidence>
<evidence type="ECO:0000256" key="1">
    <source>
        <dbReference type="SAM" id="Phobius"/>
    </source>
</evidence>
<reference evidence="3" key="1">
    <citation type="journal article" date="2020" name="Stud. Mycol.">
        <title>101 Dothideomycetes genomes: a test case for predicting lifestyles and emergence of pathogens.</title>
        <authorList>
            <person name="Haridas S."/>
            <person name="Albert R."/>
            <person name="Binder M."/>
            <person name="Bloem J."/>
            <person name="Labutti K."/>
            <person name="Salamov A."/>
            <person name="Andreopoulos B."/>
            <person name="Baker S."/>
            <person name="Barry K."/>
            <person name="Bills G."/>
            <person name="Bluhm B."/>
            <person name="Cannon C."/>
            <person name="Castanera R."/>
            <person name="Culley D."/>
            <person name="Daum C."/>
            <person name="Ezra D."/>
            <person name="Gonzalez J."/>
            <person name="Henrissat B."/>
            <person name="Kuo A."/>
            <person name="Liang C."/>
            <person name="Lipzen A."/>
            <person name="Lutzoni F."/>
            <person name="Magnuson J."/>
            <person name="Mondo S."/>
            <person name="Nolan M."/>
            <person name="Ohm R."/>
            <person name="Pangilinan J."/>
            <person name="Park H.-J."/>
            <person name="Ramirez L."/>
            <person name="Alfaro M."/>
            <person name="Sun H."/>
            <person name="Tritt A."/>
            <person name="Yoshinaga Y."/>
            <person name="Zwiers L.-H."/>
            <person name="Turgeon B."/>
            <person name="Goodwin S."/>
            <person name="Spatafora J."/>
            <person name="Crous P."/>
            <person name="Grigoriev I."/>
        </authorList>
    </citation>
    <scope>NUCLEOTIDE SEQUENCE</scope>
    <source>
        <strain evidence="3">CBS 113818</strain>
    </source>
</reference>
<proteinExistence type="predicted"/>
<evidence type="ECO:0000256" key="2">
    <source>
        <dbReference type="SAM" id="SignalP"/>
    </source>
</evidence>